<dbReference type="InterPro" id="IPR037165">
    <property type="entry name" value="AldOxase/xan_DH_Mopterin-bd_sf"/>
</dbReference>
<dbReference type="RefSeq" id="WP_157567580.1">
    <property type="nucleotide sequence ID" value="NZ_WPIK01000010.1"/>
</dbReference>
<proteinExistence type="predicted"/>
<dbReference type="InterPro" id="IPR046867">
    <property type="entry name" value="AldOxase/xan_DH_MoCoBD2"/>
</dbReference>
<evidence type="ECO:0000313" key="2">
    <source>
        <dbReference type="EMBL" id="MVN22395.1"/>
    </source>
</evidence>
<comment type="caution">
    <text evidence="2">The sequence shown here is derived from an EMBL/GenBank/DDBJ whole genome shotgun (WGS) entry which is preliminary data.</text>
</comment>
<dbReference type="InterPro" id="IPR000674">
    <property type="entry name" value="Ald_Oxase/Xan_DH_a/b"/>
</dbReference>
<dbReference type="SMART" id="SM01008">
    <property type="entry name" value="Ald_Xan_dh_C"/>
    <property type="match status" value="1"/>
</dbReference>
<dbReference type="Pfam" id="PF01315">
    <property type="entry name" value="Ald_Xan_dh_C"/>
    <property type="match status" value="1"/>
</dbReference>
<evidence type="ECO:0000313" key="3">
    <source>
        <dbReference type="Proteomes" id="UP000462014"/>
    </source>
</evidence>
<dbReference type="EMBL" id="WPIK01000010">
    <property type="protein sequence ID" value="MVN22395.1"/>
    <property type="molecule type" value="Genomic_DNA"/>
</dbReference>
<dbReference type="InterPro" id="IPR036856">
    <property type="entry name" value="Ald_Oxase/Xan_DH_a/b_sf"/>
</dbReference>
<dbReference type="SUPFAM" id="SSF56003">
    <property type="entry name" value="Molybdenum cofactor-binding domain"/>
    <property type="match status" value="1"/>
</dbReference>
<sequence length="746" mass="80237">MKKQDFFNLEAVEAMDRVDGRLKVTGAARYSAEFPIPKLTYGVLATSTIASGKIQSLDTKKAERAPGVLAVISHFNAPKIPGYSEGSNPAKGATTKGQPLRIFSDDIIMFYGQPIALVVADTLERAQFAAGQISAQYQKADFQTDFDGNVSHADYPAQAKNRNSTGDYVRGEVDAYKKAPVKIEAEYVIPTEVHNPMELQSIIAVWDAADKVTVYDKTQSLKGAQGTIAQAFKIPAENVQVVATYVGGAFGNALRTWPHEIAAVMAAQKVGRPVKLVVNREQMFTMVGYRPYTWQKVSLGATADGKLVGISHEVIGQTSAYEEFTEGTVNVSKFLYACPNVNTSYKILPLNVSTPTWMRGPGEASGAFALDCAMDELAYQLNLDPIELRLRNHADIDPERNLPWSSKYLKECYQEAAQRIGWFKRNPKPRSMQSEDGMLVGYGMGTGSFSAGRSAATASIQMSADGTYTIQCATTDIGPGTATAMVQIASDVLQVPADKIKFQLGNSSFPKAPSQGGSSTVSTVGSAVTAVCVSLKQKLAALAAGQGESAAVKPADLVFENGKISSKDQSINISYTDVLKKHSLPSLDATEESRAGAERQKYSFYSFSVHFVEVHVHPATGQVRVKRVVSCADAGKIINQKTAGSQVIGGAIGGIGMALMEEAIMDNRFGRYVNNNFADYHVPVHADIPHIDAVFIDKKDPYINPMGSKGVGEISLIGMAAAVANAVFHATGKRVRDLPITPDKLI</sequence>
<organism evidence="2 3">
    <name type="scientific">Mucilaginibacter arboris</name>
    <dbReference type="NCBI Taxonomy" id="2682090"/>
    <lineage>
        <taxon>Bacteria</taxon>
        <taxon>Pseudomonadati</taxon>
        <taxon>Bacteroidota</taxon>
        <taxon>Sphingobacteriia</taxon>
        <taxon>Sphingobacteriales</taxon>
        <taxon>Sphingobacteriaceae</taxon>
        <taxon>Mucilaginibacter</taxon>
    </lineage>
</organism>
<dbReference type="Gene3D" id="3.30.365.10">
    <property type="entry name" value="Aldehyde oxidase/xanthine dehydrogenase, molybdopterin binding domain"/>
    <property type="match status" value="4"/>
</dbReference>
<dbReference type="InterPro" id="IPR016208">
    <property type="entry name" value="Ald_Oxase/xanthine_DH-like"/>
</dbReference>
<accession>A0A7K1SYJ9</accession>
<dbReference type="SUPFAM" id="SSF54665">
    <property type="entry name" value="CO dehydrogenase molybdoprotein N-domain-like"/>
    <property type="match status" value="1"/>
</dbReference>
<dbReference type="Pfam" id="PF20256">
    <property type="entry name" value="MoCoBD_2"/>
    <property type="match status" value="1"/>
</dbReference>
<dbReference type="Proteomes" id="UP000462014">
    <property type="component" value="Unassembled WGS sequence"/>
</dbReference>
<evidence type="ECO:0000259" key="1">
    <source>
        <dbReference type="SMART" id="SM01008"/>
    </source>
</evidence>
<dbReference type="PANTHER" id="PTHR11908">
    <property type="entry name" value="XANTHINE DEHYDROGENASE"/>
    <property type="match status" value="1"/>
</dbReference>
<feature type="domain" description="Aldehyde oxidase/xanthine dehydrogenase a/b hammerhead" evidence="1">
    <location>
        <begin position="25"/>
        <end position="141"/>
    </location>
</feature>
<gene>
    <name evidence="2" type="ORF">GO621_12700</name>
</gene>
<reference evidence="2 3" key="1">
    <citation type="submission" date="2019-12" db="EMBL/GenBank/DDBJ databases">
        <title>Mucilaginibacter sp. HMF7410 genome sequencing and assembly.</title>
        <authorList>
            <person name="Kang H."/>
            <person name="Cha I."/>
            <person name="Kim H."/>
            <person name="Joh K."/>
        </authorList>
    </citation>
    <scope>NUCLEOTIDE SEQUENCE [LARGE SCALE GENOMIC DNA]</scope>
    <source>
        <strain evidence="2 3">HMF7410</strain>
    </source>
</reference>
<dbReference type="AlphaFoldDB" id="A0A7K1SYJ9"/>
<dbReference type="PANTHER" id="PTHR11908:SF153">
    <property type="entry name" value="DEHYDROGENASE"/>
    <property type="match status" value="1"/>
</dbReference>
<name>A0A7K1SYJ9_9SPHI</name>
<dbReference type="Gene3D" id="3.90.1170.50">
    <property type="entry name" value="Aldehyde oxidase/xanthine dehydrogenase, a/b hammerhead"/>
    <property type="match status" value="1"/>
</dbReference>
<dbReference type="Pfam" id="PF02738">
    <property type="entry name" value="MoCoBD_1"/>
    <property type="match status" value="1"/>
</dbReference>
<dbReference type="InterPro" id="IPR008274">
    <property type="entry name" value="AldOxase/xan_DH_MoCoBD1"/>
</dbReference>
<protein>
    <submittedName>
        <fullName evidence="2">Molybdopterin-dependent oxidoreductase</fullName>
    </submittedName>
</protein>
<dbReference type="GO" id="GO:0005506">
    <property type="term" value="F:iron ion binding"/>
    <property type="evidence" value="ECO:0007669"/>
    <property type="project" value="InterPro"/>
</dbReference>
<dbReference type="GO" id="GO:0016491">
    <property type="term" value="F:oxidoreductase activity"/>
    <property type="evidence" value="ECO:0007669"/>
    <property type="project" value="InterPro"/>
</dbReference>
<keyword evidence="3" id="KW-1185">Reference proteome</keyword>